<dbReference type="Gene3D" id="2.60.120.200">
    <property type="match status" value="1"/>
</dbReference>
<feature type="disulfide bond" evidence="5">
    <location>
        <begin position="312"/>
        <end position="339"/>
    </location>
</feature>
<dbReference type="GO" id="GO:0016020">
    <property type="term" value="C:membrane"/>
    <property type="evidence" value="ECO:0007669"/>
    <property type="project" value="UniProtKB-SubCell"/>
</dbReference>
<evidence type="ECO:0000256" key="3">
    <source>
        <dbReference type="ARBA" id="ARBA00023157"/>
    </source>
</evidence>
<dbReference type="AlphaFoldDB" id="A0A915HZT9"/>
<keyword evidence="1 4" id="KW-0245">EGF-like domain</keyword>
<dbReference type="CDD" id="cd00110">
    <property type="entry name" value="LamG"/>
    <property type="match status" value="1"/>
</dbReference>
<dbReference type="SUPFAM" id="SSF49899">
    <property type="entry name" value="Concanavalin A-like lectins/glucanases"/>
    <property type="match status" value="1"/>
</dbReference>
<dbReference type="PROSITE" id="PS50025">
    <property type="entry name" value="LAM_G_DOMAIN"/>
    <property type="match status" value="1"/>
</dbReference>
<dbReference type="GO" id="GO:0005509">
    <property type="term" value="F:calcium ion binding"/>
    <property type="evidence" value="ECO:0007669"/>
    <property type="project" value="InterPro"/>
</dbReference>
<dbReference type="InterPro" id="IPR013320">
    <property type="entry name" value="ConA-like_dom_sf"/>
</dbReference>
<feature type="disulfide bond" evidence="4">
    <location>
        <begin position="418"/>
        <end position="435"/>
    </location>
</feature>
<name>A0A915HZT9_ROMCU</name>
<evidence type="ECO:0000256" key="6">
    <source>
        <dbReference type="SAM" id="Phobius"/>
    </source>
</evidence>
<reference evidence="10" key="1">
    <citation type="submission" date="2022-11" db="UniProtKB">
        <authorList>
            <consortium name="WormBaseParasite"/>
        </authorList>
    </citation>
    <scope>IDENTIFICATION</scope>
</reference>
<evidence type="ECO:0000313" key="10">
    <source>
        <dbReference type="WBParaSite" id="nRc.2.0.1.t07088-RA"/>
    </source>
</evidence>
<protein>
    <submittedName>
        <fullName evidence="10">Uncharacterized protein</fullName>
    </submittedName>
</protein>
<evidence type="ECO:0000313" key="9">
    <source>
        <dbReference type="Proteomes" id="UP000887565"/>
    </source>
</evidence>
<keyword evidence="9" id="KW-1185">Reference proteome</keyword>
<feature type="disulfide bond" evidence="4">
    <location>
        <begin position="119"/>
        <end position="136"/>
    </location>
</feature>
<dbReference type="SMART" id="SM00282">
    <property type="entry name" value="LamG"/>
    <property type="match status" value="1"/>
</dbReference>
<evidence type="ECO:0000256" key="4">
    <source>
        <dbReference type="PROSITE-ProRule" id="PRU00076"/>
    </source>
</evidence>
<feature type="disulfide bond" evidence="4">
    <location>
        <begin position="138"/>
        <end position="147"/>
    </location>
</feature>
<feature type="domain" description="EGF-like" evidence="8">
    <location>
        <begin position="110"/>
        <end position="148"/>
    </location>
</feature>
<proteinExistence type="predicted"/>
<evidence type="ECO:0000259" key="8">
    <source>
        <dbReference type="PROSITE" id="PS50026"/>
    </source>
</evidence>
<dbReference type="InterPro" id="IPR000742">
    <property type="entry name" value="EGF"/>
</dbReference>
<feature type="domain" description="EGF-like" evidence="8">
    <location>
        <begin position="351"/>
        <end position="388"/>
    </location>
</feature>
<dbReference type="PROSITE" id="PS00022">
    <property type="entry name" value="EGF_1"/>
    <property type="match status" value="3"/>
</dbReference>
<keyword evidence="2" id="KW-0677">Repeat</keyword>
<keyword evidence="3 4" id="KW-1015">Disulfide bond</keyword>
<dbReference type="PANTHER" id="PTHR24049">
    <property type="entry name" value="CRUMBS FAMILY MEMBER"/>
    <property type="match status" value="1"/>
</dbReference>
<dbReference type="InterPro" id="IPR001791">
    <property type="entry name" value="Laminin_G"/>
</dbReference>
<keyword evidence="6" id="KW-0472">Membrane</keyword>
<feature type="domain" description="Laminin G" evidence="7">
    <location>
        <begin position="161"/>
        <end position="339"/>
    </location>
</feature>
<keyword evidence="6" id="KW-1133">Transmembrane helix</keyword>
<dbReference type="SMART" id="SM00181">
    <property type="entry name" value="EGF"/>
    <property type="match status" value="4"/>
</dbReference>
<evidence type="ECO:0000259" key="7">
    <source>
        <dbReference type="PROSITE" id="PS50025"/>
    </source>
</evidence>
<organism evidence="9 10">
    <name type="scientific">Romanomermis culicivorax</name>
    <name type="common">Nematode worm</name>
    <dbReference type="NCBI Taxonomy" id="13658"/>
    <lineage>
        <taxon>Eukaryota</taxon>
        <taxon>Metazoa</taxon>
        <taxon>Ecdysozoa</taxon>
        <taxon>Nematoda</taxon>
        <taxon>Enoplea</taxon>
        <taxon>Dorylaimia</taxon>
        <taxon>Mermithida</taxon>
        <taxon>Mermithoidea</taxon>
        <taxon>Mermithidae</taxon>
        <taxon>Romanomermis</taxon>
    </lineage>
</organism>
<feature type="disulfide bond" evidence="4">
    <location>
        <begin position="378"/>
        <end position="387"/>
    </location>
</feature>
<dbReference type="Proteomes" id="UP000887565">
    <property type="component" value="Unplaced"/>
</dbReference>
<feature type="domain" description="EGF-like" evidence="8">
    <location>
        <begin position="409"/>
        <end position="447"/>
    </location>
</feature>
<sequence length="511" mass="57103">MVDVLFAIKKSHTEWHKPEQLRDRLVNRLLKSYAVTKKNSTDDIKISRLILETCRKDTCVHGDCRDLLTLDDMNMVAILTSSSNLVSPRHKKSPECICHEGYEGLICDKVLDACHTKPCPSDQLCIPDDSPKGYSCSCTPTTSGSDCRETINCQSDSICAESALNFNGQGFVKYTLWKSLSVEMELSLQFRTTSPFGTLMFSSGTNDFHSLEIHSSILQYRIDLGSGENFVSIKQISVTDGQWHRVKIVRKQKNISLQLDSHKRVEHSISGAGIVLNLYGDYLYFGSEVWNPYLNLRSSRTRNKRTTPFRGCINSLELNGYALTTMGNDISMRNVKFGCTSNEEFRLSPDSSDPCASVSCQNGGTCYSSSPNSFFCQCPPRFVGLFCDKISGLLEECPPGTDHCLEATKNNICSLNPCKHEGLCVLTAKNDDFMCNCTVGWSGQYCEVEFPSIPNITAPNNWSSIFPELVSTAGLLFALILICLFVIAICKRRNRFRLVCFLLEQSTFKPS</sequence>
<dbReference type="SUPFAM" id="SSF57196">
    <property type="entry name" value="EGF/Laminin"/>
    <property type="match status" value="2"/>
</dbReference>
<keyword evidence="6" id="KW-0812">Transmembrane</keyword>
<evidence type="ECO:0000256" key="1">
    <source>
        <dbReference type="ARBA" id="ARBA00022536"/>
    </source>
</evidence>
<feature type="disulfide bond" evidence="4">
    <location>
        <begin position="437"/>
        <end position="446"/>
    </location>
</feature>
<dbReference type="InterPro" id="IPR001881">
    <property type="entry name" value="EGF-like_Ca-bd_dom"/>
</dbReference>
<dbReference type="FunFam" id="2.10.25.10:FF:000610">
    <property type="entry name" value="protein HEG homolog 1 isoform X1"/>
    <property type="match status" value="1"/>
</dbReference>
<dbReference type="PROSITE" id="PS50026">
    <property type="entry name" value="EGF_3"/>
    <property type="match status" value="3"/>
</dbReference>
<dbReference type="PROSITE" id="PS01186">
    <property type="entry name" value="EGF_2"/>
    <property type="match status" value="2"/>
</dbReference>
<dbReference type="Pfam" id="PF00008">
    <property type="entry name" value="EGF"/>
    <property type="match status" value="2"/>
</dbReference>
<dbReference type="InterPro" id="IPR051022">
    <property type="entry name" value="Notch_Cell-Fate_Det"/>
</dbReference>
<dbReference type="Pfam" id="PF02210">
    <property type="entry name" value="Laminin_G_2"/>
    <property type="match status" value="1"/>
</dbReference>
<dbReference type="WBParaSite" id="nRc.2.0.1.t07088-RA">
    <property type="protein sequence ID" value="nRc.2.0.1.t07088-RA"/>
    <property type="gene ID" value="nRc.2.0.1.g07088"/>
</dbReference>
<evidence type="ECO:0000256" key="5">
    <source>
        <dbReference type="PROSITE-ProRule" id="PRU00122"/>
    </source>
</evidence>
<dbReference type="Gene3D" id="2.10.25.10">
    <property type="entry name" value="Laminin"/>
    <property type="match status" value="3"/>
</dbReference>
<comment type="caution">
    <text evidence="4">Lacks conserved residue(s) required for the propagation of feature annotation.</text>
</comment>
<feature type="transmembrane region" description="Helical" evidence="6">
    <location>
        <begin position="469"/>
        <end position="489"/>
    </location>
</feature>
<dbReference type="CDD" id="cd00054">
    <property type="entry name" value="EGF_CA"/>
    <property type="match status" value="1"/>
</dbReference>
<dbReference type="SMART" id="SM00179">
    <property type="entry name" value="EGF_CA"/>
    <property type="match status" value="1"/>
</dbReference>
<evidence type="ECO:0000256" key="2">
    <source>
        <dbReference type="ARBA" id="ARBA00022737"/>
    </source>
</evidence>
<accession>A0A915HZT9</accession>